<organism evidence="1 2">
    <name type="scientific">Alicyclobacillus tolerans</name>
    <dbReference type="NCBI Taxonomy" id="90970"/>
    <lineage>
        <taxon>Bacteria</taxon>
        <taxon>Bacillati</taxon>
        <taxon>Bacillota</taxon>
        <taxon>Bacilli</taxon>
        <taxon>Bacillales</taxon>
        <taxon>Alicyclobacillaceae</taxon>
        <taxon>Alicyclobacillus</taxon>
    </lineage>
</organism>
<sequence>MGVYIPKSFQWQDEDEISEFITRHSFALLITSEDNHPLCTHLPMYYDKDKQMLLAHMAKANSQWRTMDGSPCLCIFSGPHAFISPEWYDLPQSVPTWNYVAVHIQGTCRLVKDEIELEEILEKLIYAYEPHSKLPMDSKQHYYQQMMKAIVGFKVEIDLVEGCKKLSQNKPLAVQQRVIEQLQAKNDWNDVQVARWMQKNIVQK</sequence>
<dbReference type="Pfam" id="PF04299">
    <property type="entry name" value="FMN_bind_2"/>
    <property type="match status" value="1"/>
</dbReference>
<dbReference type="PANTHER" id="PTHR35802:SF1">
    <property type="entry name" value="PROTEASE SYNTHASE AND SPORULATION PROTEIN PAI 2"/>
    <property type="match status" value="1"/>
</dbReference>
<gene>
    <name evidence="1" type="ORF">SAMN05443507_10153</name>
</gene>
<evidence type="ECO:0000313" key="2">
    <source>
        <dbReference type="Proteomes" id="UP000184016"/>
    </source>
</evidence>
<dbReference type="Proteomes" id="UP000184016">
    <property type="component" value="Unassembled WGS sequence"/>
</dbReference>
<name>A0A1M6JUG0_9BACL</name>
<evidence type="ECO:0000313" key="1">
    <source>
        <dbReference type="EMBL" id="SHJ50250.1"/>
    </source>
</evidence>
<dbReference type="STRING" id="1830138.SAMN05443507_10153"/>
<dbReference type="InterPro" id="IPR012349">
    <property type="entry name" value="Split_barrel_FMN-bd"/>
</dbReference>
<dbReference type="EMBL" id="FRAF01000001">
    <property type="protein sequence ID" value="SHJ50250.1"/>
    <property type="molecule type" value="Genomic_DNA"/>
</dbReference>
<dbReference type="InterPro" id="IPR007396">
    <property type="entry name" value="TR_PAI2-type"/>
</dbReference>
<dbReference type="OrthoDB" id="9794948at2"/>
<dbReference type="Gene3D" id="2.30.110.10">
    <property type="entry name" value="Electron Transport, Fmn-binding Protein, Chain A"/>
    <property type="match status" value="1"/>
</dbReference>
<dbReference type="PANTHER" id="PTHR35802">
    <property type="entry name" value="PROTEASE SYNTHASE AND SPORULATION PROTEIN PAI 2"/>
    <property type="match status" value="1"/>
</dbReference>
<dbReference type="SUPFAM" id="SSF50475">
    <property type="entry name" value="FMN-binding split barrel"/>
    <property type="match status" value="1"/>
</dbReference>
<protein>
    <submittedName>
        <fullName evidence="1">Negative transcriptional regulator, PaiB family</fullName>
    </submittedName>
</protein>
<accession>A0A1M6JUG0</accession>
<dbReference type="PIRSF" id="PIRSF010372">
    <property type="entry name" value="PaiB"/>
    <property type="match status" value="1"/>
</dbReference>
<dbReference type="AlphaFoldDB" id="A0A1M6JUG0"/>
<keyword evidence="2" id="KW-1185">Reference proteome</keyword>
<proteinExistence type="predicted"/>
<reference evidence="2" key="1">
    <citation type="submission" date="2016-11" db="EMBL/GenBank/DDBJ databases">
        <authorList>
            <person name="Varghese N."/>
            <person name="Submissions S."/>
        </authorList>
    </citation>
    <scope>NUCLEOTIDE SEQUENCE [LARGE SCALE GENOMIC DNA]</scope>
    <source>
        <strain evidence="2">USBA-503</strain>
    </source>
</reference>